<dbReference type="RefSeq" id="WP_303307244.1">
    <property type="nucleotide sequence ID" value="NZ_JAODOP010000004.1"/>
</dbReference>
<reference evidence="5 6" key="1">
    <citation type="submission" date="2022-09" db="EMBL/GenBank/DDBJ databases">
        <title>Genome sequencing of Flavivirga sp. MEBiC05379.</title>
        <authorList>
            <person name="Oh H.-M."/>
            <person name="Kwon K.K."/>
            <person name="Park M.J."/>
            <person name="Yang S.-H."/>
        </authorList>
    </citation>
    <scope>NUCLEOTIDE SEQUENCE [LARGE SCALE GENOMIC DNA]</scope>
    <source>
        <strain evidence="5 6">MEBiC05379</strain>
    </source>
</reference>
<keyword evidence="2" id="KW-0238">DNA-binding</keyword>
<dbReference type="InterPro" id="IPR036388">
    <property type="entry name" value="WH-like_DNA-bd_sf"/>
</dbReference>
<keyword evidence="3" id="KW-0804">Transcription</keyword>
<protein>
    <submittedName>
        <fullName evidence="5">Helix-turn-helix transcriptional regulator</fullName>
    </submittedName>
</protein>
<dbReference type="Gene3D" id="1.10.10.10">
    <property type="entry name" value="Winged helix-like DNA-binding domain superfamily/Winged helix DNA-binding domain"/>
    <property type="match status" value="1"/>
</dbReference>
<dbReference type="PANTHER" id="PTHR33204">
    <property type="entry name" value="TRANSCRIPTIONAL REGULATOR, MARR FAMILY"/>
    <property type="match status" value="1"/>
</dbReference>
<gene>
    <name evidence="5" type="ORF">N1F79_17545</name>
</gene>
<keyword evidence="6" id="KW-1185">Reference proteome</keyword>
<dbReference type="EMBL" id="JAODOP010000004">
    <property type="protein sequence ID" value="MEF3834940.1"/>
    <property type="molecule type" value="Genomic_DNA"/>
</dbReference>
<proteinExistence type="predicted"/>
<name>A0ABU7XW34_9FLAO</name>
<comment type="caution">
    <text evidence="5">The sequence shown here is derived from an EMBL/GenBank/DDBJ whole genome shotgun (WGS) entry which is preliminary data.</text>
</comment>
<dbReference type="PROSITE" id="PS51118">
    <property type="entry name" value="HTH_HXLR"/>
    <property type="match status" value="1"/>
</dbReference>
<accession>A0ABU7XW34</accession>
<dbReference type="InterPro" id="IPR002577">
    <property type="entry name" value="HTH_HxlR"/>
</dbReference>
<evidence type="ECO:0000313" key="6">
    <source>
        <dbReference type="Proteomes" id="UP001337305"/>
    </source>
</evidence>
<dbReference type="PANTHER" id="PTHR33204:SF37">
    <property type="entry name" value="HTH-TYPE TRANSCRIPTIONAL REGULATOR YODB"/>
    <property type="match status" value="1"/>
</dbReference>
<keyword evidence="1" id="KW-0805">Transcription regulation</keyword>
<evidence type="ECO:0000313" key="5">
    <source>
        <dbReference type="EMBL" id="MEF3834940.1"/>
    </source>
</evidence>
<sequence length="146" mass="16986">MKKNIKKRSECPISSSLDLFGDKWSLLIIRDLVFSGLHFYNEFLESGEGIATNILSDRLKKLEENGFITSEKYEHQKTKKLYQLTEKGIGLIPILIEMIAWGFQNDETLLIPEERISILDRIWNDKDTLIKDIAESVRSFNNKNFC</sequence>
<dbReference type="Pfam" id="PF01638">
    <property type="entry name" value="HxlR"/>
    <property type="match status" value="1"/>
</dbReference>
<dbReference type="Proteomes" id="UP001337305">
    <property type="component" value="Unassembled WGS sequence"/>
</dbReference>
<evidence type="ECO:0000256" key="3">
    <source>
        <dbReference type="ARBA" id="ARBA00023163"/>
    </source>
</evidence>
<evidence type="ECO:0000256" key="2">
    <source>
        <dbReference type="ARBA" id="ARBA00023125"/>
    </source>
</evidence>
<dbReference type="SUPFAM" id="SSF46785">
    <property type="entry name" value="Winged helix' DNA-binding domain"/>
    <property type="match status" value="1"/>
</dbReference>
<organism evidence="5 6">
    <name type="scientific">Flavivirga spongiicola</name>
    <dbReference type="NCBI Taxonomy" id="421621"/>
    <lineage>
        <taxon>Bacteria</taxon>
        <taxon>Pseudomonadati</taxon>
        <taxon>Bacteroidota</taxon>
        <taxon>Flavobacteriia</taxon>
        <taxon>Flavobacteriales</taxon>
        <taxon>Flavobacteriaceae</taxon>
        <taxon>Flavivirga</taxon>
    </lineage>
</organism>
<feature type="domain" description="HTH hxlR-type" evidence="4">
    <location>
        <begin position="11"/>
        <end position="110"/>
    </location>
</feature>
<evidence type="ECO:0000256" key="1">
    <source>
        <dbReference type="ARBA" id="ARBA00023015"/>
    </source>
</evidence>
<evidence type="ECO:0000259" key="4">
    <source>
        <dbReference type="PROSITE" id="PS51118"/>
    </source>
</evidence>
<dbReference type="InterPro" id="IPR036390">
    <property type="entry name" value="WH_DNA-bd_sf"/>
</dbReference>